<dbReference type="AlphaFoldDB" id="A0A916ZRY8"/>
<protein>
    <recommendedName>
        <fullName evidence="4">Tetratricopeptide repeat protein</fullName>
    </recommendedName>
</protein>
<keyword evidence="1" id="KW-0802">TPR repeat</keyword>
<dbReference type="SUPFAM" id="SSF48452">
    <property type="entry name" value="TPR-like"/>
    <property type="match status" value="1"/>
</dbReference>
<evidence type="ECO:0000256" key="1">
    <source>
        <dbReference type="PROSITE-ProRule" id="PRU00339"/>
    </source>
</evidence>
<dbReference type="InterPro" id="IPR019734">
    <property type="entry name" value="TPR_rpt"/>
</dbReference>
<dbReference type="InterPro" id="IPR011990">
    <property type="entry name" value="TPR-like_helical_dom_sf"/>
</dbReference>
<evidence type="ECO:0008006" key="4">
    <source>
        <dbReference type="Google" id="ProtNLM"/>
    </source>
</evidence>
<dbReference type="EMBL" id="BMJM01000005">
    <property type="protein sequence ID" value="GGE11174.1"/>
    <property type="molecule type" value="Genomic_DNA"/>
</dbReference>
<sequence length="418" mass="42668">MASNNVRSTVASAALKGAAVGIALIEAASLQARPAVPENVRTNALNTPVPTGDAYQTGRGLLSVGDVTSAMAAFRQALVDTPQSIDVLNALGVCYDRLGRYDLSRTYYDTALAIEPNAPLVLNNLGYSLYLQGQYQAAIPVLQSGTNSPDPAIAAASRRVLALVAARMRDSAARASHLEALADIGAATDPGTPGTRSARIETAANGEQRLVIGGPAPDRRLVASLGDDAALVIVAKPWTARDDRALADHQAAEDRADAAAGAQDLAALAAPAAPVLASLSLESAAAQPAAGRVVVAPRASLLARAEAGLAPAARIPAKTRERAASAQVGGHAEALAAADTVDIPAWLLSSRRIAKAAITAGTVSGQDPVNVVGAFDSDDNFLNAFAARMRSAVITDDSAQKDAALARLHALVARVRSA</sequence>
<dbReference type="SMART" id="SM00028">
    <property type="entry name" value="TPR"/>
    <property type="match status" value="2"/>
</dbReference>
<gene>
    <name evidence="2" type="ORF">GCM10011529_16920</name>
</gene>
<evidence type="ECO:0000313" key="3">
    <source>
        <dbReference type="Proteomes" id="UP000635071"/>
    </source>
</evidence>
<dbReference type="Pfam" id="PF13432">
    <property type="entry name" value="TPR_16"/>
    <property type="match status" value="1"/>
</dbReference>
<dbReference type="PROSITE" id="PS50005">
    <property type="entry name" value="TPR"/>
    <property type="match status" value="1"/>
</dbReference>
<accession>A0A916ZRY8</accession>
<name>A0A916ZRY8_9SPHN</name>
<dbReference type="Gene3D" id="1.25.40.10">
    <property type="entry name" value="Tetratricopeptide repeat domain"/>
    <property type="match status" value="1"/>
</dbReference>
<keyword evidence="3" id="KW-1185">Reference proteome</keyword>
<evidence type="ECO:0000313" key="2">
    <source>
        <dbReference type="EMBL" id="GGE11174.1"/>
    </source>
</evidence>
<proteinExistence type="predicted"/>
<reference evidence="2" key="1">
    <citation type="journal article" date="2014" name="Int. J. Syst. Evol. Microbiol.">
        <title>Complete genome sequence of Corynebacterium casei LMG S-19264T (=DSM 44701T), isolated from a smear-ripened cheese.</title>
        <authorList>
            <consortium name="US DOE Joint Genome Institute (JGI-PGF)"/>
            <person name="Walter F."/>
            <person name="Albersmeier A."/>
            <person name="Kalinowski J."/>
            <person name="Ruckert C."/>
        </authorList>
    </citation>
    <scope>NUCLEOTIDE SEQUENCE</scope>
    <source>
        <strain evidence="2">CGMCC 1.15519</strain>
    </source>
</reference>
<dbReference type="RefSeq" id="WP_188762512.1">
    <property type="nucleotide sequence ID" value="NZ_BMJM01000005.1"/>
</dbReference>
<dbReference type="Proteomes" id="UP000635071">
    <property type="component" value="Unassembled WGS sequence"/>
</dbReference>
<feature type="repeat" description="TPR" evidence="1">
    <location>
        <begin position="85"/>
        <end position="118"/>
    </location>
</feature>
<organism evidence="2 3">
    <name type="scientific">Sandarakinorhabdus glacialis</name>
    <dbReference type="NCBI Taxonomy" id="1614636"/>
    <lineage>
        <taxon>Bacteria</taxon>
        <taxon>Pseudomonadati</taxon>
        <taxon>Pseudomonadota</taxon>
        <taxon>Alphaproteobacteria</taxon>
        <taxon>Sphingomonadales</taxon>
        <taxon>Sphingosinicellaceae</taxon>
        <taxon>Sandarakinorhabdus</taxon>
    </lineage>
</organism>
<reference evidence="2" key="2">
    <citation type="submission" date="2020-09" db="EMBL/GenBank/DDBJ databases">
        <authorList>
            <person name="Sun Q."/>
            <person name="Zhou Y."/>
        </authorList>
    </citation>
    <scope>NUCLEOTIDE SEQUENCE</scope>
    <source>
        <strain evidence="2">CGMCC 1.15519</strain>
    </source>
</reference>
<comment type="caution">
    <text evidence="2">The sequence shown here is derived from an EMBL/GenBank/DDBJ whole genome shotgun (WGS) entry which is preliminary data.</text>
</comment>